<keyword evidence="3 7" id="KW-0694">RNA-binding</keyword>
<evidence type="ECO:0000256" key="6">
    <source>
        <dbReference type="ARBA" id="ARBA00035258"/>
    </source>
</evidence>
<proteinExistence type="inferred from homology"/>
<dbReference type="FunFam" id="3.30.1490.10:FF:000001">
    <property type="entry name" value="30S ribosomal protein S8"/>
    <property type="match status" value="1"/>
</dbReference>
<evidence type="ECO:0000256" key="1">
    <source>
        <dbReference type="ARBA" id="ARBA00006471"/>
    </source>
</evidence>
<dbReference type="Gene3D" id="3.30.1370.30">
    <property type="match status" value="1"/>
</dbReference>
<dbReference type="Proteomes" id="UP000176952">
    <property type="component" value="Unassembled WGS sequence"/>
</dbReference>
<accession>A0A1G2B7M0</accession>
<evidence type="ECO:0000256" key="7">
    <source>
        <dbReference type="HAMAP-Rule" id="MF_01302"/>
    </source>
</evidence>
<reference evidence="9 10" key="1">
    <citation type="journal article" date="2016" name="Nat. Commun.">
        <title>Thousands of microbial genomes shed light on interconnected biogeochemical processes in an aquifer system.</title>
        <authorList>
            <person name="Anantharaman K."/>
            <person name="Brown C.T."/>
            <person name="Hug L.A."/>
            <person name="Sharon I."/>
            <person name="Castelle C.J."/>
            <person name="Probst A.J."/>
            <person name="Thomas B.C."/>
            <person name="Singh A."/>
            <person name="Wilkins M.J."/>
            <person name="Karaoz U."/>
            <person name="Brodie E.L."/>
            <person name="Williams K.H."/>
            <person name="Hubbard S.S."/>
            <person name="Banfield J.F."/>
        </authorList>
    </citation>
    <scope>NUCLEOTIDE SEQUENCE [LARGE SCALE GENOMIC DNA]</scope>
</reference>
<dbReference type="AlphaFoldDB" id="A0A1G2B7M0"/>
<dbReference type="GO" id="GO:0003735">
    <property type="term" value="F:structural constituent of ribosome"/>
    <property type="evidence" value="ECO:0007669"/>
    <property type="project" value="InterPro"/>
</dbReference>
<dbReference type="EMBL" id="MHKD01000016">
    <property type="protein sequence ID" value="OGY84250.1"/>
    <property type="molecule type" value="Genomic_DNA"/>
</dbReference>
<dbReference type="GO" id="GO:1990904">
    <property type="term" value="C:ribonucleoprotein complex"/>
    <property type="evidence" value="ECO:0007669"/>
    <property type="project" value="UniProtKB-KW"/>
</dbReference>
<sequence length="129" mass="14755">MFSDPIADMLTRIRNAGLSKKSEVMIPLSKMKYHLAEILVREGYVEHLEKNEKEHSFRVKLKYDENNKPHIRAINRLSTPGQRMYRDAKNLPVVLNGLGRAVISTSQGLMTNREAKKKSLGGEVICEIY</sequence>
<keyword evidence="2 7" id="KW-0699">rRNA-binding</keyword>
<dbReference type="GO" id="GO:0005737">
    <property type="term" value="C:cytoplasm"/>
    <property type="evidence" value="ECO:0007669"/>
    <property type="project" value="UniProtKB-ARBA"/>
</dbReference>
<comment type="caution">
    <text evidence="9">The sequence shown here is derived from an EMBL/GenBank/DDBJ whole genome shotgun (WGS) entry which is preliminary data.</text>
</comment>
<evidence type="ECO:0000256" key="8">
    <source>
        <dbReference type="RuleBase" id="RU003660"/>
    </source>
</evidence>
<name>A0A1G2B7M0_9BACT</name>
<dbReference type="NCBIfam" id="NF001109">
    <property type="entry name" value="PRK00136.1"/>
    <property type="match status" value="1"/>
</dbReference>
<comment type="subunit">
    <text evidence="7">Part of the 30S ribosomal subunit. Contacts proteins S5 and S12.</text>
</comment>
<dbReference type="PROSITE" id="PS00053">
    <property type="entry name" value="RIBOSOMAL_S8"/>
    <property type="match status" value="1"/>
</dbReference>
<dbReference type="Gene3D" id="3.30.1490.10">
    <property type="match status" value="1"/>
</dbReference>
<dbReference type="InterPro" id="IPR047863">
    <property type="entry name" value="Ribosomal_uS8_CS"/>
</dbReference>
<protein>
    <recommendedName>
        <fullName evidence="6 7">Small ribosomal subunit protein uS8</fullName>
    </recommendedName>
</protein>
<evidence type="ECO:0000313" key="10">
    <source>
        <dbReference type="Proteomes" id="UP000176952"/>
    </source>
</evidence>
<dbReference type="GO" id="GO:0005840">
    <property type="term" value="C:ribosome"/>
    <property type="evidence" value="ECO:0007669"/>
    <property type="project" value="UniProtKB-KW"/>
</dbReference>
<keyword evidence="5 7" id="KW-0687">Ribonucleoprotein</keyword>
<evidence type="ECO:0000313" key="9">
    <source>
        <dbReference type="EMBL" id="OGY84250.1"/>
    </source>
</evidence>
<dbReference type="SUPFAM" id="SSF56047">
    <property type="entry name" value="Ribosomal protein S8"/>
    <property type="match status" value="1"/>
</dbReference>
<dbReference type="InterPro" id="IPR035987">
    <property type="entry name" value="Ribosomal_uS8_sf"/>
</dbReference>
<evidence type="ECO:0000256" key="2">
    <source>
        <dbReference type="ARBA" id="ARBA00022730"/>
    </source>
</evidence>
<dbReference type="GO" id="GO:0019843">
    <property type="term" value="F:rRNA binding"/>
    <property type="evidence" value="ECO:0007669"/>
    <property type="project" value="UniProtKB-UniRule"/>
</dbReference>
<dbReference type="InterPro" id="IPR000630">
    <property type="entry name" value="Ribosomal_uS8"/>
</dbReference>
<keyword evidence="4 7" id="KW-0689">Ribosomal protein</keyword>
<gene>
    <name evidence="7" type="primary">rpsH</name>
    <name evidence="9" type="ORF">A3F54_03515</name>
</gene>
<dbReference type="STRING" id="1798542.A3F54_03515"/>
<dbReference type="GO" id="GO:0006412">
    <property type="term" value="P:translation"/>
    <property type="evidence" value="ECO:0007669"/>
    <property type="project" value="UniProtKB-UniRule"/>
</dbReference>
<organism evidence="9 10">
    <name type="scientific">Candidatus Kerfeldbacteria bacterium RIFCSPHIGHO2_12_FULL_48_17</name>
    <dbReference type="NCBI Taxonomy" id="1798542"/>
    <lineage>
        <taxon>Bacteria</taxon>
        <taxon>Candidatus Kerfeldiibacteriota</taxon>
    </lineage>
</organism>
<dbReference type="FunFam" id="3.30.1370.30:FF:000002">
    <property type="entry name" value="30S ribosomal protein S8"/>
    <property type="match status" value="1"/>
</dbReference>
<dbReference type="Pfam" id="PF00410">
    <property type="entry name" value="Ribosomal_S8"/>
    <property type="match status" value="1"/>
</dbReference>
<comment type="function">
    <text evidence="7">One of the primary rRNA binding proteins, it binds directly to 16S rRNA central domain where it helps coordinate assembly of the platform of the 30S subunit.</text>
</comment>
<evidence type="ECO:0000256" key="5">
    <source>
        <dbReference type="ARBA" id="ARBA00023274"/>
    </source>
</evidence>
<dbReference type="PANTHER" id="PTHR11758">
    <property type="entry name" value="40S RIBOSOMAL PROTEIN S15A"/>
    <property type="match status" value="1"/>
</dbReference>
<dbReference type="HAMAP" id="MF_01302_B">
    <property type="entry name" value="Ribosomal_uS8_B"/>
    <property type="match status" value="1"/>
</dbReference>
<comment type="similarity">
    <text evidence="1 7 8">Belongs to the universal ribosomal protein uS8 family.</text>
</comment>
<evidence type="ECO:0000256" key="4">
    <source>
        <dbReference type="ARBA" id="ARBA00022980"/>
    </source>
</evidence>
<evidence type="ECO:0000256" key="3">
    <source>
        <dbReference type="ARBA" id="ARBA00022884"/>
    </source>
</evidence>